<protein>
    <submittedName>
        <fullName evidence="5">HAD superfamily hydrolase (TIGR01509 family)</fullName>
    </submittedName>
</protein>
<organism evidence="5 6">
    <name type="scientific">Rhizorhapis suberifaciens</name>
    <name type="common">corky root of lettuce</name>
    <dbReference type="NCBI Taxonomy" id="13656"/>
    <lineage>
        <taxon>Bacteria</taxon>
        <taxon>Pseudomonadati</taxon>
        <taxon>Pseudomonadota</taxon>
        <taxon>Alphaproteobacteria</taxon>
        <taxon>Sphingomonadales</taxon>
        <taxon>Sphingomonadaceae</taxon>
        <taxon>Rhizorhapis</taxon>
    </lineage>
</organism>
<dbReference type="Proteomes" id="UP000575068">
    <property type="component" value="Unassembled WGS sequence"/>
</dbReference>
<dbReference type="Gene3D" id="1.10.150.240">
    <property type="entry name" value="Putative phosphatase, domain 2"/>
    <property type="match status" value="1"/>
</dbReference>
<reference evidence="5 6" key="1">
    <citation type="submission" date="2020-08" db="EMBL/GenBank/DDBJ databases">
        <title>Genomic Encyclopedia of Type Strains, Phase IV (KMG-IV): sequencing the most valuable type-strain genomes for metagenomic binning, comparative biology and taxonomic classification.</title>
        <authorList>
            <person name="Goeker M."/>
        </authorList>
    </citation>
    <scope>NUCLEOTIDE SEQUENCE [LARGE SCALE GENOMIC DNA]</scope>
    <source>
        <strain evidence="5 6">DSM 7465</strain>
    </source>
</reference>
<evidence type="ECO:0000256" key="2">
    <source>
        <dbReference type="ARBA" id="ARBA00006171"/>
    </source>
</evidence>
<evidence type="ECO:0000313" key="5">
    <source>
        <dbReference type="EMBL" id="MBB4641465.1"/>
    </source>
</evidence>
<dbReference type="PANTHER" id="PTHR46193:SF10">
    <property type="entry name" value="6-PHOSPHOGLUCONATE PHOSPHATASE"/>
    <property type="match status" value="1"/>
</dbReference>
<sequence>MDSEPTSCAVTADLLTLSGCRISAVDVQTQFLGMSVETMRRSVESRLGIMLPPDFADRLNENFIRRINRLSPVQDVEKLLEDINVASCVASSSAPNRLEMSLAATKLDRFFGPHVYSASMVSRGKPAPDLFLFAAREMGCPTATTIVVEDSVAGIEAANAAGMLPIGFIGGSHCGSGHGQLLREAGAPLIVQNHRELRTLLCPYPDEYRSHV</sequence>
<dbReference type="GO" id="GO:0016787">
    <property type="term" value="F:hydrolase activity"/>
    <property type="evidence" value="ECO:0007669"/>
    <property type="project" value="UniProtKB-KW"/>
</dbReference>
<gene>
    <name evidence="5" type="ORF">HNQ99_001774</name>
</gene>
<accession>A0A840HTZ1</accession>
<name>A0A840HTZ1_9SPHN</name>
<evidence type="ECO:0000256" key="1">
    <source>
        <dbReference type="ARBA" id="ARBA00001946"/>
    </source>
</evidence>
<dbReference type="InterPro" id="IPR041492">
    <property type="entry name" value="HAD_2"/>
</dbReference>
<dbReference type="InterPro" id="IPR023214">
    <property type="entry name" value="HAD_sf"/>
</dbReference>
<evidence type="ECO:0000313" key="6">
    <source>
        <dbReference type="Proteomes" id="UP000575068"/>
    </source>
</evidence>
<evidence type="ECO:0000256" key="3">
    <source>
        <dbReference type="ARBA" id="ARBA00022723"/>
    </source>
</evidence>
<dbReference type="Gene3D" id="3.40.50.1000">
    <property type="entry name" value="HAD superfamily/HAD-like"/>
    <property type="match status" value="1"/>
</dbReference>
<dbReference type="EMBL" id="JACHOV010000006">
    <property type="protein sequence ID" value="MBB4641465.1"/>
    <property type="molecule type" value="Genomic_DNA"/>
</dbReference>
<keyword evidence="3" id="KW-0479">Metal-binding</keyword>
<dbReference type="NCBIfam" id="TIGR01509">
    <property type="entry name" value="HAD-SF-IA-v3"/>
    <property type="match status" value="1"/>
</dbReference>
<evidence type="ECO:0000256" key="4">
    <source>
        <dbReference type="ARBA" id="ARBA00022842"/>
    </source>
</evidence>
<dbReference type="GO" id="GO:0046872">
    <property type="term" value="F:metal ion binding"/>
    <property type="evidence" value="ECO:0007669"/>
    <property type="project" value="UniProtKB-KW"/>
</dbReference>
<proteinExistence type="inferred from homology"/>
<keyword evidence="6" id="KW-1185">Reference proteome</keyword>
<comment type="caution">
    <text evidence="5">The sequence shown here is derived from an EMBL/GenBank/DDBJ whole genome shotgun (WGS) entry which is preliminary data.</text>
</comment>
<dbReference type="PANTHER" id="PTHR46193">
    <property type="entry name" value="6-PHOSPHOGLUCONATE PHOSPHATASE"/>
    <property type="match status" value="1"/>
</dbReference>
<keyword evidence="5" id="KW-0378">Hydrolase</keyword>
<dbReference type="AlphaFoldDB" id="A0A840HTZ1"/>
<dbReference type="InterPro" id="IPR051600">
    <property type="entry name" value="Beta-PGM-like"/>
</dbReference>
<comment type="similarity">
    <text evidence="2">Belongs to the HAD-like hydrolase superfamily. CbbY/CbbZ/Gph/YieH family.</text>
</comment>
<comment type="cofactor">
    <cofactor evidence="1">
        <name>Mg(2+)</name>
        <dbReference type="ChEBI" id="CHEBI:18420"/>
    </cofactor>
</comment>
<dbReference type="Pfam" id="PF13419">
    <property type="entry name" value="HAD_2"/>
    <property type="match status" value="1"/>
</dbReference>
<dbReference type="InterPro" id="IPR023198">
    <property type="entry name" value="PGP-like_dom2"/>
</dbReference>
<dbReference type="InterPro" id="IPR006439">
    <property type="entry name" value="HAD-SF_hydro_IA"/>
</dbReference>
<dbReference type="InterPro" id="IPR036412">
    <property type="entry name" value="HAD-like_sf"/>
</dbReference>
<keyword evidence="4" id="KW-0460">Magnesium</keyword>
<dbReference type="SUPFAM" id="SSF56784">
    <property type="entry name" value="HAD-like"/>
    <property type="match status" value="1"/>
</dbReference>